<dbReference type="AlphaFoldDB" id="A0A7V8LJQ3"/>
<protein>
    <submittedName>
        <fullName evidence="1">Uncharacterized protein</fullName>
    </submittedName>
</protein>
<evidence type="ECO:0000313" key="4">
    <source>
        <dbReference type="Proteomes" id="UP000037962"/>
    </source>
</evidence>
<dbReference type="Proteomes" id="UP000037962">
    <property type="component" value="Unassembled WGS sequence"/>
</dbReference>
<name>A0A7V8LJQ3_9MYCO</name>
<evidence type="ECO:0000313" key="2">
    <source>
        <dbReference type="EMBL" id="KPG26484.1"/>
    </source>
</evidence>
<dbReference type="RefSeq" id="WP_043077917.1">
    <property type="nucleotide sequence ID" value="NZ_CP011530.1"/>
</dbReference>
<comment type="caution">
    <text evidence="1">The sequence shown here is derived from an EMBL/GenBank/DDBJ whole genome shotgun (WGS) entry which is preliminary data.</text>
</comment>
<dbReference type="EMBL" id="LJFS01000045">
    <property type="protein sequence ID" value="KPG26484.1"/>
    <property type="molecule type" value="Genomic_DNA"/>
</dbReference>
<dbReference type="Proteomes" id="UP000037843">
    <property type="component" value="Unassembled WGS sequence"/>
</dbReference>
<dbReference type="GeneID" id="45765864"/>
<reference evidence="3 4" key="1">
    <citation type="submission" date="2015-09" db="EMBL/GenBank/DDBJ databases">
        <title>Genome Sequences of Mycobacterium immunogenum Isolates, Recuperated from a Chloraminated Drinking Water Distribution System Simulator Subjected to Episodes of Nitrification.</title>
        <authorList>
            <person name="Gomez-Alvarez V."/>
            <person name="Revetta R.P."/>
        </authorList>
    </citation>
    <scope>NUCLEOTIDE SEQUENCE [LARGE SCALE GENOMIC DNA]</scope>
    <source>
        <strain evidence="1 3">H008</strain>
        <strain evidence="2 4">H076</strain>
    </source>
</reference>
<gene>
    <name evidence="1" type="ORF">AN908_26835</name>
    <name evidence="2" type="ORF">AN912_25010</name>
</gene>
<keyword evidence="4" id="KW-1185">Reference proteome</keyword>
<accession>A0A7V8LJQ3</accession>
<organism evidence="1 3">
    <name type="scientific">Mycobacteroides immunogenum</name>
    <dbReference type="NCBI Taxonomy" id="83262"/>
    <lineage>
        <taxon>Bacteria</taxon>
        <taxon>Bacillati</taxon>
        <taxon>Actinomycetota</taxon>
        <taxon>Actinomycetes</taxon>
        <taxon>Mycobacteriales</taxon>
        <taxon>Mycobacteriaceae</taxon>
        <taxon>Mycobacteroides</taxon>
    </lineage>
</organism>
<sequence>MSTKAEVTMSGLSSSRTYTVNDTVIARADGSTVIPVNPGGAIAIAVDNQEARDAAVAIAKAYAAGYNAGVADGAPVTERRARDIADEQIAKALDALTVEVKR</sequence>
<proteinExistence type="predicted"/>
<evidence type="ECO:0000313" key="3">
    <source>
        <dbReference type="Proteomes" id="UP000037843"/>
    </source>
</evidence>
<evidence type="ECO:0000313" key="1">
    <source>
        <dbReference type="EMBL" id="KPG02925.1"/>
    </source>
</evidence>
<dbReference type="EMBL" id="LJFO01000024">
    <property type="protein sequence ID" value="KPG02925.1"/>
    <property type="molecule type" value="Genomic_DNA"/>
</dbReference>
<dbReference type="KEGG" id="miz:BAB75_18520"/>